<sequence>MNDYVLEFGELDQTQQRMVGGNSGLFHSNNHGDKKLKLSRLLMLASLFSKT</sequence>
<accession>A0A6G1X4U8</accession>
<dbReference type="RefSeq" id="WP_153727878.1">
    <property type="nucleotide sequence ID" value="NZ_WJNH01000003.1"/>
</dbReference>
<dbReference type="AlphaFoldDB" id="A0A6G1X4U8"/>
<evidence type="ECO:0000313" key="1">
    <source>
        <dbReference type="EMBL" id="MRG85949.1"/>
    </source>
</evidence>
<evidence type="ECO:0000313" key="2">
    <source>
        <dbReference type="Proteomes" id="UP000480185"/>
    </source>
</evidence>
<keyword evidence="2" id="KW-1185">Reference proteome</keyword>
<organism evidence="1 2">
    <name type="scientific">Salinibacillus xinjiangensis</name>
    <dbReference type="NCBI Taxonomy" id="1229268"/>
    <lineage>
        <taxon>Bacteria</taxon>
        <taxon>Bacillati</taxon>
        <taxon>Bacillota</taxon>
        <taxon>Bacilli</taxon>
        <taxon>Bacillales</taxon>
        <taxon>Bacillaceae</taxon>
        <taxon>Salinibacillus</taxon>
    </lineage>
</organism>
<name>A0A6G1X4U8_9BACI</name>
<dbReference type="EMBL" id="WJNH01000003">
    <property type="protein sequence ID" value="MRG85949.1"/>
    <property type="molecule type" value="Genomic_DNA"/>
</dbReference>
<gene>
    <name evidence="1" type="ORF">GH754_06330</name>
</gene>
<dbReference type="Proteomes" id="UP000480185">
    <property type="component" value="Unassembled WGS sequence"/>
</dbReference>
<proteinExistence type="predicted"/>
<protein>
    <submittedName>
        <fullName evidence="1">Uncharacterized protein</fullName>
    </submittedName>
</protein>
<comment type="caution">
    <text evidence="1">The sequence shown here is derived from an EMBL/GenBank/DDBJ whole genome shotgun (WGS) entry which is preliminary data.</text>
</comment>
<reference evidence="1 2" key="1">
    <citation type="submission" date="2019-11" db="EMBL/GenBank/DDBJ databases">
        <authorList>
            <person name="Li J."/>
        </authorList>
    </citation>
    <scope>NUCLEOTIDE SEQUENCE [LARGE SCALE GENOMIC DNA]</scope>
    <source>
        <strain evidence="1 2">J4</strain>
    </source>
</reference>